<proteinExistence type="predicted"/>
<name>A0ACC2VKF1_9TREE</name>
<gene>
    <name evidence="1" type="ORF">QFC21_003885</name>
</gene>
<accession>A0ACC2VKF1</accession>
<reference evidence="1" key="1">
    <citation type="submission" date="2023-04" db="EMBL/GenBank/DDBJ databases">
        <title>Draft Genome sequencing of Naganishia species isolated from polar environments using Oxford Nanopore Technology.</title>
        <authorList>
            <person name="Leo P."/>
            <person name="Venkateswaran K."/>
        </authorList>
    </citation>
    <scope>NUCLEOTIDE SEQUENCE</scope>
    <source>
        <strain evidence="1">MNA-CCFEE 5423</strain>
    </source>
</reference>
<evidence type="ECO:0000313" key="1">
    <source>
        <dbReference type="EMBL" id="KAJ9099880.1"/>
    </source>
</evidence>
<dbReference type="EMBL" id="JASBWT010000012">
    <property type="protein sequence ID" value="KAJ9099880.1"/>
    <property type="molecule type" value="Genomic_DNA"/>
</dbReference>
<evidence type="ECO:0000313" key="2">
    <source>
        <dbReference type="Proteomes" id="UP001227268"/>
    </source>
</evidence>
<keyword evidence="2" id="KW-1185">Reference proteome</keyword>
<dbReference type="Proteomes" id="UP001227268">
    <property type="component" value="Unassembled WGS sequence"/>
</dbReference>
<comment type="caution">
    <text evidence="1">The sequence shown here is derived from an EMBL/GenBank/DDBJ whole genome shotgun (WGS) entry which is preliminary data.</text>
</comment>
<protein>
    <submittedName>
        <fullName evidence="1">Uncharacterized protein</fullName>
    </submittedName>
</protein>
<sequence length="351" mass="39863">MFEFLDTLHSSGKPGPLATLLSSVTPDSLKPSYRFSHWVPGQTPLATQKEVVIAIVTYLAIIFGGRELMKNRAPFKLQFIFRVHNFLLSAGSAILLALMLEEIVPMYLKNGAFYSICSTRAFTPRLVSYYIINYYFKYIELIDTLFLVLKKKKLAFLHVFHHAATAVLCHNQLEGRTSVQWVVITLNLFVHVIMYYYYYATAGGAKIWWKKYLTTLQITQFVIDLLVVYFASYTHFAMTRFPFLPNMGDCAGSEPAAFFGSGLLTSYLFLFIAFYRATYKKAAGIKADKGKRALAQAAGDIRGSANSKISDLRESIEKGIWGDMPETDGGDRVVFMMAWRFPYHIVMNYNS</sequence>
<organism evidence="1 2">
    <name type="scientific">Naganishia friedmannii</name>
    <dbReference type="NCBI Taxonomy" id="89922"/>
    <lineage>
        <taxon>Eukaryota</taxon>
        <taxon>Fungi</taxon>
        <taxon>Dikarya</taxon>
        <taxon>Basidiomycota</taxon>
        <taxon>Agaricomycotina</taxon>
        <taxon>Tremellomycetes</taxon>
        <taxon>Filobasidiales</taxon>
        <taxon>Filobasidiaceae</taxon>
        <taxon>Naganishia</taxon>
    </lineage>
</organism>